<evidence type="ECO:0000313" key="2">
    <source>
        <dbReference type="Proteomes" id="UP000593567"/>
    </source>
</evidence>
<dbReference type="EMBL" id="VXIV02003134">
    <property type="protein sequence ID" value="KAF6021090.1"/>
    <property type="molecule type" value="Genomic_DNA"/>
</dbReference>
<dbReference type="Proteomes" id="UP000593567">
    <property type="component" value="Unassembled WGS sequence"/>
</dbReference>
<protein>
    <submittedName>
        <fullName evidence="1">Uncharacterized protein</fullName>
    </submittedName>
</protein>
<proteinExistence type="predicted"/>
<keyword evidence="2" id="KW-1185">Reference proteome</keyword>
<organism evidence="1 2">
    <name type="scientific">Bugula neritina</name>
    <name type="common">Brown bryozoan</name>
    <name type="synonym">Sertularia neritina</name>
    <dbReference type="NCBI Taxonomy" id="10212"/>
    <lineage>
        <taxon>Eukaryota</taxon>
        <taxon>Metazoa</taxon>
        <taxon>Spiralia</taxon>
        <taxon>Lophotrochozoa</taxon>
        <taxon>Bryozoa</taxon>
        <taxon>Gymnolaemata</taxon>
        <taxon>Cheilostomatida</taxon>
        <taxon>Flustrina</taxon>
        <taxon>Buguloidea</taxon>
        <taxon>Bugulidae</taxon>
        <taxon>Bugula</taxon>
    </lineage>
</organism>
<sequence length="91" mass="10691">MRMALIRLIASCCYTYYKLHIILVLTHTTYFKLLTRKSNLAIFMLNRTDVRNRFKLLSSLINLQHATRHNISSSTSLFKIHFLLQKTTSNS</sequence>
<reference evidence="1" key="1">
    <citation type="submission" date="2020-06" db="EMBL/GenBank/DDBJ databases">
        <title>Draft genome of Bugula neritina, a colonial animal packing powerful symbionts and potential medicines.</title>
        <authorList>
            <person name="Rayko M."/>
        </authorList>
    </citation>
    <scope>NUCLEOTIDE SEQUENCE [LARGE SCALE GENOMIC DNA]</scope>
    <source>
        <strain evidence="1">Kwan_BN1</strain>
    </source>
</reference>
<comment type="caution">
    <text evidence="1">The sequence shown here is derived from an EMBL/GenBank/DDBJ whole genome shotgun (WGS) entry which is preliminary data.</text>
</comment>
<dbReference type="AlphaFoldDB" id="A0A7J7J4H8"/>
<gene>
    <name evidence="1" type="ORF">EB796_020597</name>
</gene>
<evidence type="ECO:0000313" key="1">
    <source>
        <dbReference type="EMBL" id="KAF6021090.1"/>
    </source>
</evidence>
<accession>A0A7J7J4H8</accession>
<name>A0A7J7J4H8_BUGNE</name>